<dbReference type="RefSeq" id="WP_141338557.1">
    <property type="nucleotide sequence ID" value="NZ_JBHMAX010000017.1"/>
</dbReference>
<evidence type="ECO:0000313" key="1">
    <source>
        <dbReference type="EMBL" id="MFB9732351.1"/>
    </source>
</evidence>
<dbReference type="EMBL" id="JBHMAX010000017">
    <property type="protein sequence ID" value="MFB9732351.1"/>
    <property type="molecule type" value="Genomic_DNA"/>
</dbReference>
<evidence type="ECO:0000313" key="2">
    <source>
        <dbReference type="Proteomes" id="UP001589613"/>
    </source>
</evidence>
<organism evidence="1 2">
    <name type="scientific">Ornithinimicrobium kibberense</name>
    <dbReference type="NCBI Taxonomy" id="282060"/>
    <lineage>
        <taxon>Bacteria</taxon>
        <taxon>Bacillati</taxon>
        <taxon>Actinomycetota</taxon>
        <taxon>Actinomycetes</taxon>
        <taxon>Micrococcales</taxon>
        <taxon>Ornithinimicrobiaceae</taxon>
        <taxon>Ornithinimicrobium</taxon>
    </lineage>
</organism>
<accession>A0ABV5V3H9</accession>
<gene>
    <name evidence="1" type="ORF">ACFFN0_09875</name>
</gene>
<protein>
    <recommendedName>
        <fullName evidence="3">Gamma-glutamylcyclotransferase</fullName>
    </recommendedName>
</protein>
<comment type="caution">
    <text evidence="1">The sequence shown here is derived from an EMBL/GenBank/DDBJ whole genome shotgun (WGS) entry which is preliminary data.</text>
</comment>
<name>A0ABV5V3H9_9MICO</name>
<evidence type="ECO:0008006" key="3">
    <source>
        <dbReference type="Google" id="ProtNLM"/>
    </source>
</evidence>
<sequence length="209" mass="22008">MPAAHPDPRGYPWAEPARPGVLGPAGFVEDAPDLQGRTPVVAVGSNASPTVLRAKLGGLLGTGLPMTLTRVEGLQVGHSAHVSARGYVAAAPVRARPGTDVVGTFVVCWFDEAQLARVDATEPNYRRVRLDRTGEGTAVQVYTSVHGVLGEGGTPLDLLGQGEVLGWLAARLGPGLRDDLDHRRLTHPAVRERVRAAMVEASLVIPAGW</sequence>
<proteinExistence type="predicted"/>
<reference evidence="1 2" key="1">
    <citation type="submission" date="2024-09" db="EMBL/GenBank/DDBJ databases">
        <authorList>
            <person name="Sun Q."/>
            <person name="Mori K."/>
        </authorList>
    </citation>
    <scope>NUCLEOTIDE SEQUENCE [LARGE SCALE GENOMIC DNA]</scope>
    <source>
        <strain evidence="1 2">JCM 12763</strain>
    </source>
</reference>
<dbReference type="Proteomes" id="UP001589613">
    <property type="component" value="Unassembled WGS sequence"/>
</dbReference>
<keyword evidence="2" id="KW-1185">Reference proteome</keyword>